<dbReference type="SUPFAM" id="SSF52540">
    <property type="entry name" value="P-loop containing nucleoside triphosphate hydrolases"/>
    <property type="match status" value="2"/>
</dbReference>
<dbReference type="SUPFAM" id="SSF54768">
    <property type="entry name" value="dsRNA-binding domain-like"/>
    <property type="match status" value="1"/>
</dbReference>
<reference evidence="4" key="1">
    <citation type="submission" date="2022-10" db="EMBL/GenBank/DDBJ databases">
        <authorList>
            <person name="Chen Y."/>
            <person name="Dougan E. K."/>
            <person name="Chan C."/>
            <person name="Rhodes N."/>
            <person name="Thang M."/>
        </authorList>
    </citation>
    <scope>NUCLEOTIDE SEQUENCE</scope>
</reference>
<dbReference type="Pfam" id="PF04851">
    <property type="entry name" value="ResIII"/>
    <property type="match status" value="1"/>
</dbReference>
<dbReference type="PROSITE" id="PS50137">
    <property type="entry name" value="DS_RBD"/>
    <property type="match status" value="1"/>
</dbReference>
<dbReference type="Proteomes" id="UP001152797">
    <property type="component" value="Unassembled WGS sequence"/>
</dbReference>
<dbReference type="EMBL" id="CAMXCT010002787">
    <property type="protein sequence ID" value="CAI4000491.1"/>
    <property type="molecule type" value="Genomic_DNA"/>
</dbReference>
<dbReference type="OrthoDB" id="416741at2759"/>
<dbReference type="EMBL" id="CAMXCT020002787">
    <property type="protein sequence ID" value="CAL1153866.1"/>
    <property type="molecule type" value="Genomic_DNA"/>
</dbReference>
<evidence type="ECO:0000313" key="6">
    <source>
        <dbReference type="Proteomes" id="UP001152797"/>
    </source>
</evidence>
<dbReference type="PROSITE" id="PS51192">
    <property type="entry name" value="HELICASE_ATP_BIND_1"/>
    <property type="match status" value="1"/>
</dbReference>
<dbReference type="GO" id="GO:0005737">
    <property type="term" value="C:cytoplasm"/>
    <property type="evidence" value="ECO:0007669"/>
    <property type="project" value="TreeGrafter"/>
</dbReference>
<dbReference type="InterPro" id="IPR014001">
    <property type="entry name" value="Helicase_ATP-bd"/>
</dbReference>
<dbReference type="InterPro" id="IPR027417">
    <property type="entry name" value="P-loop_NTPase"/>
</dbReference>
<dbReference type="GO" id="GO:0003677">
    <property type="term" value="F:DNA binding"/>
    <property type="evidence" value="ECO:0007669"/>
    <property type="project" value="InterPro"/>
</dbReference>
<reference evidence="5 6" key="2">
    <citation type="submission" date="2024-05" db="EMBL/GenBank/DDBJ databases">
        <authorList>
            <person name="Chen Y."/>
            <person name="Shah S."/>
            <person name="Dougan E. K."/>
            <person name="Thang M."/>
            <person name="Chan C."/>
        </authorList>
    </citation>
    <scope>NUCLEOTIDE SEQUENCE [LARGE SCALE GENOMIC DNA]</scope>
</reference>
<evidence type="ECO:0000259" key="3">
    <source>
        <dbReference type="PROSITE" id="PS51192"/>
    </source>
</evidence>
<dbReference type="GO" id="GO:0016787">
    <property type="term" value="F:hydrolase activity"/>
    <property type="evidence" value="ECO:0007669"/>
    <property type="project" value="InterPro"/>
</dbReference>
<dbReference type="PANTHER" id="PTHR14074">
    <property type="entry name" value="HELICASE WITH DEATH DOMAIN-RELATED"/>
    <property type="match status" value="1"/>
</dbReference>
<dbReference type="Gene3D" id="3.30.160.20">
    <property type="match status" value="1"/>
</dbReference>
<evidence type="ECO:0000313" key="4">
    <source>
        <dbReference type="EMBL" id="CAI4000491.1"/>
    </source>
</evidence>
<keyword evidence="1" id="KW-0694">RNA-binding</keyword>
<gene>
    <name evidence="4" type="ORF">C1SCF055_LOCUS26604</name>
</gene>
<dbReference type="InterPro" id="IPR051363">
    <property type="entry name" value="RLR_Helicase"/>
</dbReference>
<feature type="domain" description="DRBM" evidence="2">
    <location>
        <begin position="517"/>
        <end position="592"/>
    </location>
</feature>
<evidence type="ECO:0000313" key="5">
    <source>
        <dbReference type="EMBL" id="CAL4787803.1"/>
    </source>
</evidence>
<organism evidence="4">
    <name type="scientific">Cladocopium goreaui</name>
    <dbReference type="NCBI Taxonomy" id="2562237"/>
    <lineage>
        <taxon>Eukaryota</taxon>
        <taxon>Sar</taxon>
        <taxon>Alveolata</taxon>
        <taxon>Dinophyceae</taxon>
        <taxon>Suessiales</taxon>
        <taxon>Symbiodiniaceae</taxon>
        <taxon>Cladocopium</taxon>
    </lineage>
</organism>
<sequence>MWAMEELQLKDYQMSCLEKAKHQNVLLVLPPQMGKTFVACQLAEWYRSQDQLVAYTAPNVELCHQAARCFRQLPQAAVATVTGECRWEKEEWKKGCNGNDVIIATPECFRQALQSAWLNPCDIALFIFDECHHATGKSPMGIILKEHLHPSSHPPRLLALTSCPTSSTSRKRGRAAGHAELAELEEIFRAELCWPKVANDAEEMIESPLQRKSWEKVHWDADDYDASAVIELLQRHWQSLSHVLGIGSQARDFRTIVDRMQKVLQQLGREKDKERALCDNMDMVEHRLKELVPLVKESAQNLPRVSGKALMLHHLLEGLETAKAVIFVKDAAVTLPLAQGIVENVGVMAEAYYAQRRDCAKILDDFRSGTVQVLVSTVALEEGLVLDCSWVVRFDHFTSTRSHVAGSGRGSSRIFYFCNDPSDEIHRASELNDATARAELRGKRQRLDVHVPEVRLAGATGAPISPFSLEAKHYECQADEKLMEIEQLELPGAQRLQQPATAIKRRSRERSRKKNTNFKNLLQERVQKLHPRTPIKELVKYSSQQATGQVDWLAVVEVQAAGMKLTQQGGPCRSRKEAEQEAAGRALERLMMAVDGHAGC</sequence>
<dbReference type="Pfam" id="PF00271">
    <property type="entry name" value="Helicase_C"/>
    <property type="match status" value="1"/>
</dbReference>
<name>A0A9P1G5M7_9DINO</name>
<dbReference type="GO" id="GO:0003723">
    <property type="term" value="F:RNA binding"/>
    <property type="evidence" value="ECO:0007669"/>
    <property type="project" value="UniProtKB-UniRule"/>
</dbReference>
<dbReference type="InterPro" id="IPR014720">
    <property type="entry name" value="dsRBD_dom"/>
</dbReference>
<dbReference type="Pfam" id="PF00035">
    <property type="entry name" value="dsrm"/>
    <property type="match status" value="1"/>
</dbReference>
<dbReference type="InterPro" id="IPR006935">
    <property type="entry name" value="Helicase/UvrB_N"/>
</dbReference>
<proteinExistence type="predicted"/>
<evidence type="ECO:0000256" key="1">
    <source>
        <dbReference type="PROSITE-ProRule" id="PRU00266"/>
    </source>
</evidence>
<dbReference type="InterPro" id="IPR001650">
    <property type="entry name" value="Helicase_C-like"/>
</dbReference>
<evidence type="ECO:0000259" key="2">
    <source>
        <dbReference type="PROSITE" id="PS50137"/>
    </source>
</evidence>
<dbReference type="SMART" id="SM00487">
    <property type="entry name" value="DEXDc"/>
    <property type="match status" value="1"/>
</dbReference>
<dbReference type="PANTHER" id="PTHR14074:SF16">
    <property type="entry name" value="ANTIVIRAL INNATE IMMUNE RESPONSE RECEPTOR RIG-I"/>
    <property type="match status" value="1"/>
</dbReference>
<dbReference type="GO" id="GO:0005524">
    <property type="term" value="F:ATP binding"/>
    <property type="evidence" value="ECO:0007669"/>
    <property type="project" value="InterPro"/>
</dbReference>
<keyword evidence="6" id="KW-1185">Reference proteome</keyword>
<dbReference type="EMBL" id="CAMXCT030002787">
    <property type="protein sequence ID" value="CAL4787803.1"/>
    <property type="molecule type" value="Genomic_DNA"/>
</dbReference>
<accession>A0A9P1G5M7</accession>
<dbReference type="Gene3D" id="3.40.50.300">
    <property type="entry name" value="P-loop containing nucleotide triphosphate hydrolases"/>
    <property type="match status" value="2"/>
</dbReference>
<dbReference type="AlphaFoldDB" id="A0A9P1G5M7"/>
<feature type="domain" description="Helicase ATP-binding" evidence="3">
    <location>
        <begin position="16"/>
        <end position="182"/>
    </location>
</feature>
<protein>
    <submittedName>
        <fullName evidence="5">Endoribonuclease Dicer homolog 2b (Dicer-like protein 2b) (OsDCL2b)</fullName>
    </submittedName>
</protein>
<comment type="caution">
    <text evidence="4">The sequence shown here is derived from an EMBL/GenBank/DDBJ whole genome shotgun (WGS) entry which is preliminary data.</text>
</comment>